<reference evidence="3 4" key="1">
    <citation type="journal article" date="2016" name="Mol. Biol. Evol.">
        <title>Comparative Genomics of Early-Diverging Mushroom-Forming Fungi Provides Insights into the Origins of Lignocellulose Decay Capabilities.</title>
        <authorList>
            <person name="Nagy L.G."/>
            <person name="Riley R."/>
            <person name="Tritt A."/>
            <person name="Adam C."/>
            <person name="Daum C."/>
            <person name="Floudas D."/>
            <person name="Sun H."/>
            <person name="Yadav J.S."/>
            <person name="Pangilinan J."/>
            <person name="Larsson K.H."/>
            <person name="Matsuura K."/>
            <person name="Barry K."/>
            <person name="Labutti K."/>
            <person name="Kuo R."/>
            <person name="Ohm R.A."/>
            <person name="Bhattacharya S.S."/>
            <person name="Shirouzu T."/>
            <person name="Yoshinaga Y."/>
            <person name="Martin F.M."/>
            <person name="Grigoriev I.V."/>
            <person name="Hibbett D.S."/>
        </authorList>
    </citation>
    <scope>NUCLEOTIDE SEQUENCE [LARGE SCALE GENOMIC DNA]</scope>
    <source>
        <strain evidence="3 4">L-15889</strain>
    </source>
</reference>
<dbReference type="STRING" id="1314783.A0A165L562"/>
<dbReference type="Pfam" id="PF01408">
    <property type="entry name" value="GFO_IDH_MocA"/>
    <property type="match status" value="1"/>
</dbReference>
<dbReference type="Gene3D" id="3.30.360.10">
    <property type="entry name" value="Dihydrodipicolinate Reductase, domain 2"/>
    <property type="match status" value="1"/>
</dbReference>
<keyword evidence="4" id="KW-1185">Reference proteome</keyword>
<proteinExistence type="predicted"/>
<dbReference type="GO" id="GO:0000166">
    <property type="term" value="F:nucleotide binding"/>
    <property type="evidence" value="ECO:0007669"/>
    <property type="project" value="InterPro"/>
</dbReference>
<dbReference type="SUPFAM" id="SSF55347">
    <property type="entry name" value="Glyceraldehyde-3-phosphate dehydrogenase-like, C-terminal domain"/>
    <property type="match status" value="1"/>
</dbReference>
<protein>
    <recommendedName>
        <fullName evidence="5">NAD(P)-binding protein</fullName>
    </recommendedName>
</protein>
<dbReference type="PANTHER" id="PTHR43249">
    <property type="entry name" value="UDP-N-ACETYL-2-AMINO-2-DEOXY-D-GLUCURONATE OXIDASE"/>
    <property type="match status" value="1"/>
</dbReference>
<feature type="domain" description="Oxidoreductase putative C-terminal" evidence="2">
    <location>
        <begin position="156"/>
        <end position="297"/>
    </location>
</feature>
<evidence type="ECO:0008006" key="5">
    <source>
        <dbReference type="Google" id="ProtNLM"/>
    </source>
</evidence>
<evidence type="ECO:0000259" key="2">
    <source>
        <dbReference type="Pfam" id="PF08635"/>
    </source>
</evidence>
<dbReference type="Proteomes" id="UP000076727">
    <property type="component" value="Unassembled WGS sequence"/>
</dbReference>
<gene>
    <name evidence="3" type="ORF">DAEQUDRAFT_679445</name>
</gene>
<organism evidence="3 4">
    <name type="scientific">Daedalea quercina L-15889</name>
    <dbReference type="NCBI Taxonomy" id="1314783"/>
    <lineage>
        <taxon>Eukaryota</taxon>
        <taxon>Fungi</taxon>
        <taxon>Dikarya</taxon>
        <taxon>Basidiomycota</taxon>
        <taxon>Agaricomycotina</taxon>
        <taxon>Agaricomycetes</taxon>
        <taxon>Polyporales</taxon>
        <taxon>Fomitopsis</taxon>
    </lineage>
</organism>
<evidence type="ECO:0000313" key="4">
    <source>
        <dbReference type="Proteomes" id="UP000076727"/>
    </source>
</evidence>
<evidence type="ECO:0000313" key="3">
    <source>
        <dbReference type="EMBL" id="KZT63957.1"/>
    </source>
</evidence>
<accession>A0A165L562</accession>
<dbReference type="InterPro" id="IPR052515">
    <property type="entry name" value="Gfo/Idh/MocA_Oxidoreductase"/>
</dbReference>
<dbReference type="SUPFAM" id="SSF51735">
    <property type="entry name" value="NAD(P)-binding Rossmann-fold domains"/>
    <property type="match status" value="1"/>
</dbReference>
<name>A0A165L562_9APHY</name>
<dbReference type="InterPro" id="IPR036291">
    <property type="entry name" value="NAD(P)-bd_dom_sf"/>
</dbReference>
<dbReference type="EMBL" id="KV429148">
    <property type="protein sequence ID" value="KZT63957.1"/>
    <property type="molecule type" value="Genomic_DNA"/>
</dbReference>
<dbReference type="OrthoDB" id="10250282at2759"/>
<dbReference type="InterPro" id="IPR000683">
    <property type="entry name" value="Gfo/Idh/MocA-like_OxRdtase_N"/>
</dbReference>
<dbReference type="Pfam" id="PF08635">
    <property type="entry name" value="ox_reductase_C"/>
    <property type="match status" value="1"/>
</dbReference>
<feature type="domain" description="Gfo/Idh/MocA-like oxidoreductase N-terminal" evidence="1">
    <location>
        <begin position="3"/>
        <end position="153"/>
    </location>
</feature>
<evidence type="ECO:0000259" key="1">
    <source>
        <dbReference type="Pfam" id="PF01408"/>
    </source>
</evidence>
<dbReference type="PANTHER" id="PTHR43249:SF1">
    <property type="entry name" value="D-GLUCOSIDE 3-DEHYDROGENASE"/>
    <property type="match status" value="1"/>
</dbReference>
<dbReference type="InterPro" id="IPR013944">
    <property type="entry name" value="OxRdtase_put_C"/>
</dbReference>
<sequence>MTFNILLVGAGEINFGSVEGPWNHSRRLESKLGLALCIVGIVDPYQTRANAALEGKLASDAAPAYVSCKVFSTVAEAAASLAGELLPQLAIVGAPPFARGSDIPGKDLELQLAIAFPGCALFVEKPVSSDHVDGCWRVAAEFEKRRVLVGVGYMLRYSKAVQMMKQIIKENNLAVMGTNARYVMAYEWARKLSWWNKDSSGGPIVEQATHFCDLSRYFGGDVVLPSVSAQIVAHDEVPGVLSAKRFDESLVPPEKRLPRMTSATWKYASGAVGTLTHVIALHGTTYDTEFEVYADGYRLKLIDPYGSAPVLSIRRPGVVGEGPACDHNIVTNMRQDDPFYTELSTMIDVVSESGGNVRSKILSPYEDAVKTYELTWQIRRAGENSERQFSARISYPQ</sequence>
<dbReference type="Gene3D" id="3.40.50.720">
    <property type="entry name" value="NAD(P)-binding Rossmann-like Domain"/>
    <property type="match status" value="1"/>
</dbReference>
<dbReference type="AlphaFoldDB" id="A0A165L562"/>